<dbReference type="GO" id="GO:0070402">
    <property type="term" value="F:NADPH binding"/>
    <property type="evidence" value="ECO:0007669"/>
    <property type="project" value="TreeGrafter"/>
</dbReference>
<organism evidence="4 5">
    <name type="scientific">Halospina denitrificans</name>
    <dbReference type="NCBI Taxonomy" id="332522"/>
    <lineage>
        <taxon>Bacteria</taxon>
        <taxon>Pseudomonadati</taxon>
        <taxon>Pseudomonadota</taxon>
        <taxon>Gammaproteobacteria</taxon>
        <taxon>Halospina</taxon>
    </lineage>
</organism>
<gene>
    <name evidence="4" type="ORF">DES49_0376</name>
</gene>
<dbReference type="GO" id="GO:0016651">
    <property type="term" value="F:oxidoreductase activity, acting on NAD(P)H"/>
    <property type="evidence" value="ECO:0007669"/>
    <property type="project" value="TreeGrafter"/>
</dbReference>
<reference evidence="4 5" key="1">
    <citation type="submission" date="2019-03" db="EMBL/GenBank/DDBJ databases">
        <title>Genomic Encyclopedia of Type Strains, Phase IV (KMG-IV): sequencing the most valuable type-strain genomes for metagenomic binning, comparative biology and taxonomic classification.</title>
        <authorList>
            <person name="Goeker M."/>
        </authorList>
    </citation>
    <scope>NUCLEOTIDE SEQUENCE [LARGE SCALE GENOMIC DNA]</scope>
    <source>
        <strain evidence="4 5">DSM 15505</strain>
    </source>
</reference>
<dbReference type="Pfam" id="PF00107">
    <property type="entry name" value="ADH_zinc_N"/>
    <property type="match status" value="1"/>
</dbReference>
<accession>A0A4R7K124</accession>
<dbReference type="Gene3D" id="3.40.50.720">
    <property type="entry name" value="NAD(P)-binding Rossmann-like Domain"/>
    <property type="match status" value="1"/>
</dbReference>
<comment type="caution">
    <text evidence="4">The sequence shown here is derived from an EMBL/GenBank/DDBJ whole genome shotgun (WGS) entry which is preliminary data.</text>
</comment>
<name>A0A4R7K124_9GAMM</name>
<dbReference type="Proteomes" id="UP000295830">
    <property type="component" value="Unassembled WGS sequence"/>
</dbReference>
<evidence type="ECO:0000313" key="5">
    <source>
        <dbReference type="Proteomes" id="UP000295830"/>
    </source>
</evidence>
<dbReference type="Pfam" id="PF08240">
    <property type="entry name" value="ADH_N"/>
    <property type="match status" value="1"/>
</dbReference>
<feature type="domain" description="Enoyl reductase (ER)" evidence="3">
    <location>
        <begin position="7"/>
        <end position="317"/>
    </location>
</feature>
<dbReference type="AlphaFoldDB" id="A0A4R7K124"/>
<evidence type="ECO:0000256" key="2">
    <source>
        <dbReference type="ARBA" id="ARBA00023002"/>
    </source>
</evidence>
<dbReference type="OrthoDB" id="9780520at2"/>
<keyword evidence="2" id="KW-0560">Oxidoreductase</keyword>
<dbReference type="CDD" id="cd05276">
    <property type="entry name" value="p53_inducible_oxidoreductase"/>
    <property type="match status" value="1"/>
</dbReference>
<dbReference type="EMBL" id="SOAX01000001">
    <property type="protein sequence ID" value="TDT44275.1"/>
    <property type="molecule type" value="Genomic_DNA"/>
</dbReference>
<evidence type="ECO:0000256" key="1">
    <source>
        <dbReference type="ARBA" id="ARBA00022857"/>
    </source>
</evidence>
<proteinExistence type="predicted"/>
<dbReference type="InterPro" id="IPR020843">
    <property type="entry name" value="ER"/>
</dbReference>
<evidence type="ECO:0000313" key="4">
    <source>
        <dbReference type="EMBL" id="TDT44275.1"/>
    </source>
</evidence>
<dbReference type="InterPro" id="IPR013149">
    <property type="entry name" value="ADH-like_C"/>
</dbReference>
<dbReference type="Gene3D" id="3.90.180.10">
    <property type="entry name" value="Medium-chain alcohol dehydrogenases, catalytic domain"/>
    <property type="match status" value="1"/>
</dbReference>
<dbReference type="RefSeq" id="WP_133734671.1">
    <property type="nucleotide sequence ID" value="NZ_SOAX01000001.1"/>
</dbReference>
<evidence type="ECO:0000259" key="3">
    <source>
        <dbReference type="SMART" id="SM00829"/>
    </source>
</evidence>
<protein>
    <submittedName>
        <fullName evidence="4">Putative PIG3 family NAD(P)H quinone oxidoreductase</fullName>
    </submittedName>
</protein>
<dbReference type="InterPro" id="IPR011032">
    <property type="entry name" value="GroES-like_sf"/>
</dbReference>
<sequence length="324" mass="34171">MKAIAVSDNGLEWVEQDDPGTPGAGEVLIDVAWAGMNRADLMQRAGAYPPPEGASPILGLEVSGVVRELGAEVTGLTPGDEVCALLTGGGYAERVRVPASQVLPIPEGVSLRDAAGLPEVFATAWLNLYREAVLAPGERILLHAGASGLGTAVIQLARVMGNPVFVTVGSDDKIEACRALGADDGWNRHKGSFVEAVRNWGGADMVLDPVGGDYIRQDQSVLNADGRIVVIGLMGGREADMDLGYLLVKRQRLIGSTLRSQPVSVKGEVMAALREHVWPRLSSGEIRPVIDCTFAITQADEAMGYLQANDNTGKVLLAVQAQAE</sequence>
<dbReference type="SUPFAM" id="SSF51735">
    <property type="entry name" value="NAD(P)-binding Rossmann-fold domains"/>
    <property type="match status" value="1"/>
</dbReference>
<dbReference type="PANTHER" id="PTHR48106:SF8">
    <property type="entry name" value="OS02G0805600 PROTEIN"/>
    <property type="match status" value="1"/>
</dbReference>
<dbReference type="PANTHER" id="PTHR48106">
    <property type="entry name" value="QUINONE OXIDOREDUCTASE PIG3-RELATED"/>
    <property type="match status" value="1"/>
</dbReference>
<dbReference type="InterPro" id="IPR013154">
    <property type="entry name" value="ADH-like_N"/>
</dbReference>
<keyword evidence="1" id="KW-0521">NADP</keyword>
<dbReference type="NCBIfam" id="TIGR02824">
    <property type="entry name" value="quinone_pig3"/>
    <property type="match status" value="1"/>
</dbReference>
<dbReference type="InterPro" id="IPR014189">
    <property type="entry name" value="Quinone_OxRdtase_PIG3"/>
</dbReference>
<dbReference type="SUPFAM" id="SSF50129">
    <property type="entry name" value="GroES-like"/>
    <property type="match status" value="1"/>
</dbReference>
<keyword evidence="5" id="KW-1185">Reference proteome</keyword>
<dbReference type="SMART" id="SM00829">
    <property type="entry name" value="PKS_ER"/>
    <property type="match status" value="1"/>
</dbReference>
<dbReference type="InterPro" id="IPR036291">
    <property type="entry name" value="NAD(P)-bd_dom_sf"/>
</dbReference>